<accession>A0A430HDA9</accession>
<sequence>MFTALSTDFLLREQFVTDPAQIMAEYLYGQYLPDDTADLVNQLVFAVMSNARLYDWMSNYARRLDGALPTSHAFVIDFARAVAASGDELTVLALIRGGAAGGGQGPGPIDFLLPMVIVIGGRAAAGTEMSPGGGTEMSPGALRPGTEMSPGGGTEMSPGSLVFGAPGYSASLRAGTEMSPGGGTEMSPGRLRAGTEMSPGGGTEMSPGRIRAGTEMSPGRIRAGTEMSPGGGTEMSPGRIRAGTDMSPGFGTEMSGTHMSPGLVSSGTEMSPGYGTEQSGTHMSPGRFGGIGQLPGHLRISIDALARYANQLRVQGALQSSGFEHR</sequence>
<dbReference type="OrthoDB" id="5179444at2"/>
<organism evidence="2 3">
    <name type="scientific">Massilia atriviolacea</name>
    <dbReference type="NCBI Taxonomy" id="2495579"/>
    <lineage>
        <taxon>Bacteria</taxon>
        <taxon>Pseudomonadati</taxon>
        <taxon>Pseudomonadota</taxon>
        <taxon>Betaproteobacteria</taxon>
        <taxon>Burkholderiales</taxon>
        <taxon>Oxalobacteraceae</taxon>
        <taxon>Telluria group</taxon>
        <taxon>Massilia</taxon>
    </lineage>
</organism>
<keyword evidence="3" id="KW-1185">Reference proteome</keyword>
<evidence type="ECO:0000313" key="3">
    <source>
        <dbReference type="Proteomes" id="UP000278085"/>
    </source>
</evidence>
<dbReference type="Proteomes" id="UP000278085">
    <property type="component" value="Unassembled WGS sequence"/>
</dbReference>
<comment type="caution">
    <text evidence="2">The sequence shown here is derived from an EMBL/GenBank/DDBJ whole genome shotgun (WGS) entry which is preliminary data.</text>
</comment>
<name>A0A430HDA9_9BURK</name>
<evidence type="ECO:0000256" key="1">
    <source>
        <dbReference type="SAM" id="MobiDB-lite"/>
    </source>
</evidence>
<feature type="region of interest" description="Disordered" evidence="1">
    <location>
        <begin position="127"/>
        <end position="157"/>
    </location>
</feature>
<proteinExistence type="predicted"/>
<reference evidence="2 3" key="1">
    <citation type="submission" date="2018-12" db="EMBL/GenBank/DDBJ databases">
        <authorList>
            <person name="Yang E."/>
        </authorList>
    </citation>
    <scope>NUCLEOTIDE SEQUENCE [LARGE SCALE GENOMIC DNA]</scope>
    <source>
        <strain evidence="2 3">SOD</strain>
    </source>
</reference>
<feature type="region of interest" description="Disordered" evidence="1">
    <location>
        <begin position="175"/>
        <end position="240"/>
    </location>
</feature>
<protein>
    <submittedName>
        <fullName evidence="2">Uncharacterized protein</fullName>
    </submittedName>
</protein>
<dbReference type="RefSeq" id="WP_126077442.1">
    <property type="nucleotide sequence ID" value="NZ_RXLQ01000024.1"/>
</dbReference>
<dbReference type="AlphaFoldDB" id="A0A430HDA9"/>
<dbReference type="EMBL" id="RXLQ01000024">
    <property type="protein sequence ID" value="RSZ55525.1"/>
    <property type="molecule type" value="Genomic_DNA"/>
</dbReference>
<evidence type="ECO:0000313" key="2">
    <source>
        <dbReference type="EMBL" id="RSZ55525.1"/>
    </source>
</evidence>
<gene>
    <name evidence="2" type="ORF">EJB06_28620</name>
</gene>